<name>A0A8K0KPJ2_LADFU</name>
<accession>A0A8K0KPJ2</accession>
<feature type="domain" description="PiggyBac transposable element-derived protein" evidence="2">
    <location>
        <begin position="275"/>
        <end position="323"/>
    </location>
</feature>
<dbReference type="PANTHER" id="PTHR46599:SF3">
    <property type="entry name" value="PIGGYBAC TRANSPOSABLE ELEMENT-DERIVED PROTEIN 4"/>
    <property type="match status" value="1"/>
</dbReference>
<feature type="compositionally biased region" description="Basic and acidic residues" evidence="1">
    <location>
        <begin position="78"/>
        <end position="92"/>
    </location>
</feature>
<dbReference type="Pfam" id="PF13843">
    <property type="entry name" value="DDE_Tnp_1_7"/>
    <property type="match status" value="1"/>
</dbReference>
<evidence type="ECO:0000259" key="2">
    <source>
        <dbReference type="Pfam" id="PF13843"/>
    </source>
</evidence>
<evidence type="ECO:0000313" key="4">
    <source>
        <dbReference type="Proteomes" id="UP000792457"/>
    </source>
</evidence>
<dbReference type="EMBL" id="KZ309396">
    <property type="protein sequence ID" value="KAG8238630.1"/>
    <property type="molecule type" value="Genomic_DNA"/>
</dbReference>
<dbReference type="Proteomes" id="UP000792457">
    <property type="component" value="Unassembled WGS sequence"/>
</dbReference>
<dbReference type="InterPro" id="IPR029526">
    <property type="entry name" value="PGBD"/>
</dbReference>
<dbReference type="AlphaFoldDB" id="A0A8K0KPJ2"/>
<evidence type="ECO:0000256" key="1">
    <source>
        <dbReference type="SAM" id="MobiDB-lite"/>
    </source>
</evidence>
<reference evidence="3" key="2">
    <citation type="submission" date="2017-10" db="EMBL/GenBank/DDBJ databases">
        <title>Ladona fulva Genome sequencing and assembly.</title>
        <authorList>
            <person name="Murali S."/>
            <person name="Richards S."/>
            <person name="Bandaranaike D."/>
            <person name="Bellair M."/>
            <person name="Blankenburg K."/>
            <person name="Chao H."/>
            <person name="Dinh H."/>
            <person name="Doddapaneni H."/>
            <person name="Dugan-Rocha S."/>
            <person name="Elkadiri S."/>
            <person name="Gnanaolivu R."/>
            <person name="Hernandez B."/>
            <person name="Skinner E."/>
            <person name="Javaid M."/>
            <person name="Lee S."/>
            <person name="Li M."/>
            <person name="Ming W."/>
            <person name="Munidasa M."/>
            <person name="Muniz J."/>
            <person name="Nguyen L."/>
            <person name="Hughes D."/>
            <person name="Osuji N."/>
            <person name="Pu L.-L."/>
            <person name="Puazo M."/>
            <person name="Qu C."/>
            <person name="Quiroz J."/>
            <person name="Raj R."/>
            <person name="Weissenberger G."/>
            <person name="Xin Y."/>
            <person name="Zou X."/>
            <person name="Han Y."/>
            <person name="Worley K."/>
            <person name="Muzny D."/>
            <person name="Gibbs R."/>
        </authorList>
    </citation>
    <scope>NUCLEOTIDE SEQUENCE</scope>
    <source>
        <strain evidence="3">Sampled in the wild</strain>
    </source>
</reference>
<organism evidence="3 4">
    <name type="scientific">Ladona fulva</name>
    <name type="common">Scarce chaser dragonfly</name>
    <name type="synonym">Libellula fulva</name>
    <dbReference type="NCBI Taxonomy" id="123851"/>
    <lineage>
        <taxon>Eukaryota</taxon>
        <taxon>Metazoa</taxon>
        <taxon>Ecdysozoa</taxon>
        <taxon>Arthropoda</taxon>
        <taxon>Hexapoda</taxon>
        <taxon>Insecta</taxon>
        <taxon>Pterygota</taxon>
        <taxon>Palaeoptera</taxon>
        <taxon>Odonata</taxon>
        <taxon>Epiprocta</taxon>
        <taxon>Anisoptera</taxon>
        <taxon>Libelluloidea</taxon>
        <taxon>Libellulidae</taxon>
        <taxon>Ladona</taxon>
    </lineage>
</organism>
<comment type="caution">
    <text evidence="3">The sequence shown here is derived from an EMBL/GenBank/DDBJ whole genome shotgun (WGS) entry which is preliminary data.</text>
</comment>
<reference evidence="3" key="1">
    <citation type="submission" date="2013-04" db="EMBL/GenBank/DDBJ databases">
        <authorList>
            <person name="Qu J."/>
            <person name="Murali S.C."/>
            <person name="Bandaranaike D."/>
            <person name="Bellair M."/>
            <person name="Blankenburg K."/>
            <person name="Chao H."/>
            <person name="Dinh H."/>
            <person name="Doddapaneni H."/>
            <person name="Downs B."/>
            <person name="Dugan-Rocha S."/>
            <person name="Elkadiri S."/>
            <person name="Gnanaolivu R.D."/>
            <person name="Hernandez B."/>
            <person name="Javaid M."/>
            <person name="Jayaseelan J.C."/>
            <person name="Lee S."/>
            <person name="Li M."/>
            <person name="Ming W."/>
            <person name="Munidasa M."/>
            <person name="Muniz J."/>
            <person name="Nguyen L."/>
            <person name="Ongeri F."/>
            <person name="Osuji N."/>
            <person name="Pu L.-L."/>
            <person name="Puazo M."/>
            <person name="Qu C."/>
            <person name="Quiroz J."/>
            <person name="Raj R."/>
            <person name="Weissenberger G."/>
            <person name="Xin Y."/>
            <person name="Zou X."/>
            <person name="Han Y."/>
            <person name="Richards S."/>
            <person name="Worley K."/>
            <person name="Muzny D."/>
            <person name="Gibbs R."/>
        </authorList>
    </citation>
    <scope>NUCLEOTIDE SEQUENCE</scope>
    <source>
        <strain evidence="3">Sampled in the wild</strain>
    </source>
</reference>
<evidence type="ECO:0000313" key="3">
    <source>
        <dbReference type="EMBL" id="KAG8238630.1"/>
    </source>
</evidence>
<feature type="region of interest" description="Disordered" evidence="1">
    <location>
        <begin position="78"/>
        <end position="100"/>
    </location>
</feature>
<sequence>MGEDGSAARSSSPLLLSLDSSPLLHSHSDTKSYSSARKYSSIVPISCLLSSATSSLFLAESPFLLLVERPMIYHNEMTKEKPDSRLSPREGEEASTSGIKRKRASVGKLLENPMVSEEDVQEILLELTDTEIESSSDESWVLETEMEEDSAREDTDEDDVLVFAEKQIGDGEDCATRLHVASPVLLSQPSTSKDTAYSSFEWSEKSPQVTEVPFKGSPGLKVQLDGLSPFHFFQLLFCTKLMGHIVDETNKYAKILSEACSLSHARIKNWKDSTTLHFSENPKEDEQVPTDRLYKIRPFLNIFEETMSKIYSPKRELCLNDSLEV</sequence>
<keyword evidence="4" id="KW-1185">Reference proteome</keyword>
<dbReference type="PANTHER" id="PTHR46599">
    <property type="entry name" value="PIGGYBAC TRANSPOSABLE ELEMENT-DERIVED PROTEIN 4"/>
    <property type="match status" value="1"/>
</dbReference>
<gene>
    <name evidence="3" type="ORF">J437_LFUL018235</name>
</gene>
<protein>
    <recommendedName>
        <fullName evidence="2">PiggyBac transposable element-derived protein domain-containing protein</fullName>
    </recommendedName>
</protein>
<proteinExistence type="predicted"/>